<keyword evidence="20" id="KW-1185">Reference proteome</keyword>
<comment type="pathway">
    <text evidence="2">Lipid metabolism; sphingolipid metabolism.</text>
</comment>
<dbReference type="InterPro" id="IPR001199">
    <property type="entry name" value="Cyt_B5-like_heme/steroid-bd"/>
</dbReference>
<dbReference type="EC" id="1.14.19.18" evidence="5"/>
<dbReference type="PANTHER" id="PTHR19353">
    <property type="entry name" value="FATTY ACID DESATURASE 2"/>
    <property type="match status" value="1"/>
</dbReference>
<reference evidence="19" key="1">
    <citation type="submission" date="2022-06" db="EMBL/GenBank/DDBJ databases">
        <title>Complete genome sequences of two strains of the flax pathogen Septoria linicola.</title>
        <authorList>
            <person name="Lapalu N."/>
            <person name="Simon A."/>
            <person name="Demenou B."/>
            <person name="Paumier D."/>
            <person name="Guillot M.-P."/>
            <person name="Gout L."/>
            <person name="Valade R."/>
        </authorList>
    </citation>
    <scope>NUCLEOTIDE SEQUENCE</scope>
    <source>
        <strain evidence="19">SE15195</strain>
    </source>
</reference>
<dbReference type="Proteomes" id="UP001056384">
    <property type="component" value="Chromosome 8"/>
</dbReference>
<keyword evidence="10" id="KW-0746">Sphingolipid metabolism</keyword>
<feature type="transmembrane region" description="Helical" evidence="17">
    <location>
        <begin position="259"/>
        <end position="278"/>
    </location>
</feature>
<evidence type="ECO:0000256" key="5">
    <source>
        <dbReference type="ARBA" id="ARBA00012019"/>
    </source>
</evidence>
<dbReference type="InterPro" id="IPR012171">
    <property type="entry name" value="Fatty_acid_desaturase"/>
</dbReference>
<feature type="compositionally biased region" description="Low complexity" evidence="16">
    <location>
        <begin position="157"/>
        <end position="173"/>
    </location>
</feature>
<evidence type="ECO:0000256" key="12">
    <source>
        <dbReference type="ARBA" id="ARBA00023002"/>
    </source>
</evidence>
<evidence type="ECO:0000256" key="7">
    <source>
        <dbReference type="ARBA" id="ARBA00022617"/>
    </source>
</evidence>
<feature type="domain" description="Cytochrome b5 heme-binding" evidence="18">
    <location>
        <begin position="31"/>
        <end position="87"/>
    </location>
</feature>
<dbReference type="InterPro" id="IPR005804">
    <property type="entry name" value="FA_desaturase_dom"/>
</dbReference>
<evidence type="ECO:0000256" key="13">
    <source>
        <dbReference type="ARBA" id="ARBA00023004"/>
    </source>
</evidence>
<dbReference type="GO" id="GO:0006665">
    <property type="term" value="P:sphingolipid metabolic process"/>
    <property type="evidence" value="ECO:0007669"/>
    <property type="project" value="UniProtKB-KW"/>
</dbReference>
<evidence type="ECO:0000313" key="20">
    <source>
        <dbReference type="Proteomes" id="UP001056384"/>
    </source>
</evidence>
<sequence length="573" mass="65605">MAATRHTSRYRDTVLPRGKIEALIAEGRKVVIVDGAVLKVDAWLPYHPGGDKAILHMVGRDATNEVKAFHSQETQALMQKYCIGKLEGQWSDFVPPIQGGTFRTDEQQQQQQQQQGSSATSTEEQSADDSSASSQEPSPVFDPAQHRSSTLRRRRGSSAAASESSATSLDTLAIGEPAVQEKAAYPADERTQQEIDHDLEIYPSLDQETQTSIIRKYKELDDRLRAEGLYNCNYTGYAREIARYTLLGSLAYYFLQKECYMLSAAFLGMLWHQLVFTVHDAGHMGITHNFHVDSVIGMFVSNFLGGLSCCWWKRNHNVHHIVTNSAEHDPDIQHMPFFAISHKFFANLKSTYYDRIMAYDAAAQFVLKYQHYLYYPILSFGRFNLYVLSWQYIFLGQGPRKGPAWWHRYFEMLGQAFFWFWFGHLTVYKSIDTNTHRFLFVLISHAITMPVHVQITLSHFAMSTADLGVAESFPQRMLRTTMDVDCPEWLDFFHGGLQFQAVHHLFPRMPRHNLRQAQKLVMQYCDEVKIPYTIYDFTQGNGKVIGRLGEIAQQARIMSECQKAAFKDVVEGH</sequence>
<name>A0A9Q9B296_9PEZI</name>
<evidence type="ECO:0000256" key="2">
    <source>
        <dbReference type="ARBA" id="ARBA00004760"/>
    </source>
</evidence>
<feature type="transmembrane region" description="Helical" evidence="17">
    <location>
        <begin position="413"/>
        <end position="431"/>
    </location>
</feature>
<keyword evidence="9" id="KW-0479">Metal-binding</keyword>
<protein>
    <recommendedName>
        <fullName evidence="6">Delta 8-(E)-sphingolipid desaturase</fullName>
        <ecNumber evidence="5">1.14.19.18</ecNumber>
    </recommendedName>
</protein>
<feature type="transmembrane region" description="Helical" evidence="17">
    <location>
        <begin position="290"/>
        <end position="312"/>
    </location>
</feature>
<comment type="subcellular location">
    <subcellularLocation>
        <location evidence="1">Membrane</location>
        <topology evidence="1">Multi-pass membrane protein</topology>
    </subcellularLocation>
</comment>
<feature type="transmembrane region" description="Helical" evidence="17">
    <location>
        <begin position="372"/>
        <end position="393"/>
    </location>
</feature>
<keyword evidence="11 17" id="KW-1133">Transmembrane helix</keyword>
<keyword evidence="7" id="KW-0349">Heme</keyword>
<gene>
    <name evidence="19" type="ORF">Slin15195_G092450</name>
</gene>
<dbReference type="Pfam" id="PF00487">
    <property type="entry name" value="FA_desaturase"/>
    <property type="match status" value="1"/>
</dbReference>
<feature type="region of interest" description="Disordered" evidence="16">
    <location>
        <begin position="94"/>
        <end position="173"/>
    </location>
</feature>
<dbReference type="SUPFAM" id="SSF55856">
    <property type="entry name" value="Cytochrome b5-like heme/steroid binding domain"/>
    <property type="match status" value="1"/>
</dbReference>
<evidence type="ECO:0000256" key="9">
    <source>
        <dbReference type="ARBA" id="ARBA00022723"/>
    </source>
</evidence>
<comment type="similarity">
    <text evidence="4">Belongs to the fatty acid desaturase type 1 family.</text>
</comment>
<dbReference type="InterPro" id="IPR036400">
    <property type="entry name" value="Cyt_B5-like_heme/steroid_sf"/>
</dbReference>
<organism evidence="19 20">
    <name type="scientific">Septoria linicola</name>
    <dbReference type="NCBI Taxonomy" id="215465"/>
    <lineage>
        <taxon>Eukaryota</taxon>
        <taxon>Fungi</taxon>
        <taxon>Dikarya</taxon>
        <taxon>Ascomycota</taxon>
        <taxon>Pezizomycotina</taxon>
        <taxon>Dothideomycetes</taxon>
        <taxon>Dothideomycetidae</taxon>
        <taxon>Mycosphaerellales</taxon>
        <taxon>Mycosphaerellaceae</taxon>
        <taxon>Septoria</taxon>
    </lineage>
</organism>
<evidence type="ECO:0000256" key="8">
    <source>
        <dbReference type="ARBA" id="ARBA00022692"/>
    </source>
</evidence>
<dbReference type="CDD" id="cd03506">
    <property type="entry name" value="Delta6-FADS-like"/>
    <property type="match status" value="1"/>
</dbReference>
<evidence type="ECO:0000313" key="19">
    <source>
        <dbReference type="EMBL" id="USW55926.1"/>
    </source>
</evidence>
<evidence type="ECO:0000256" key="3">
    <source>
        <dbReference type="ARBA" id="ARBA00004991"/>
    </source>
</evidence>
<evidence type="ECO:0000256" key="14">
    <source>
        <dbReference type="ARBA" id="ARBA00023098"/>
    </source>
</evidence>
<dbReference type="SMART" id="SM01117">
    <property type="entry name" value="Cyt-b5"/>
    <property type="match status" value="1"/>
</dbReference>
<accession>A0A9Q9B296</accession>
<dbReference type="Pfam" id="PF00173">
    <property type="entry name" value="Cyt-b5"/>
    <property type="match status" value="1"/>
</dbReference>
<feature type="compositionally biased region" description="Low complexity" evidence="16">
    <location>
        <begin position="107"/>
        <end position="139"/>
    </location>
</feature>
<evidence type="ECO:0000256" key="6">
    <source>
        <dbReference type="ARBA" id="ARBA00016939"/>
    </source>
</evidence>
<comment type="pathway">
    <text evidence="3">Sphingolipid metabolism.</text>
</comment>
<evidence type="ECO:0000256" key="11">
    <source>
        <dbReference type="ARBA" id="ARBA00022989"/>
    </source>
</evidence>
<evidence type="ECO:0000256" key="1">
    <source>
        <dbReference type="ARBA" id="ARBA00004141"/>
    </source>
</evidence>
<dbReference type="PANTHER" id="PTHR19353:SF30">
    <property type="entry name" value="DELTA 8-(E)-SPHINGOLIPID DESATURASE"/>
    <property type="match status" value="1"/>
</dbReference>
<evidence type="ECO:0000256" key="15">
    <source>
        <dbReference type="ARBA" id="ARBA00023136"/>
    </source>
</evidence>
<keyword evidence="8 17" id="KW-0812">Transmembrane</keyword>
<keyword evidence="14" id="KW-0443">Lipid metabolism</keyword>
<evidence type="ECO:0000256" key="16">
    <source>
        <dbReference type="SAM" id="MobiDB-lite"/>
    </source>
</evidence>
<proteinExistence type="inferred from homology"/>
<dbReference type="GO" id="GO:0046872">
    <property type="term" value="F:metal ion binding"/>
    <property type="evidence" value="ECO:0007669"/>
    <property type="project" value="UniProtKB-KW"/>
</dbReference>
<evidence type="ECO:0000256" key="17">
    <source>
        <dbReference type="SAM" id="Phobius"/>
    </source>
</evidence>
<feature type="transmembrane region" description="Helical" evidence="17">
    <location>
        <begin position="438"/>
        <end position="457"/>
    </location>
</feature>
<dbReference type="PIRSF" id="PIRSF015921">
    <property type="entry name" value="FA_sphinglp_des"/>
    <property type="match status" value="1"/>
</dbReference>
<dbReference type="GO" id="GO:0016020">
    <property type="term" value="C:membrane"/>
    <property type="evidence" value="ECO:0007669"/>
    <property type="project" value="UniProtKB-SubCell"/>
</dbReference>
<evidence type="ECO:0000256" key="4">
    <source>
        <dbReference type="ARBA" id="ARBA00009295"/>
    </source>
</evidence>
<dbReference type="AlphaFoldDB" id="A0A9Q9B296"/>
<dbReference type="GO" id="GO:0016717">
    <property type="term" value="F:oxidoreductase activity, acting on paired donors, with oxidation of a pair of donors resulting in the reduction of molecular oxygen to two molecules of water"/>
    <property type="evidence" value="ECO:0007669"/>
    <property type="project" value="TreeGrafter"/>
</dbReference>
<evidence type="ECO:0000259" key="18">
    <source>
        <dbReference type="PROSITE" id="PS50255"/>
    </source>
</evidence>
<dbReference type="EMBL" id="CP099425">
    <property type="protein sequence ID" value="USW55926.1"/>
    <property type="molecule type" value="Genomic_DNA"/>
</dbReference>
<evidence type="ECO:0000256" key="10">
    <source>
        <dbReference type="ARBA" id="ARBA00022919"/>
    </source>
</evidence>
<dbReference type="PROSITE" id="PS50255">
    <property type="entry name" value="CYTOCHROME_B5_2"/>
    <property type="match status" value="1"/>
</dbReference>
<keyword evidence="13" id="KW-0408">Iron</keyword>
<keyword evidence="15 17" id="KW-0472">Membrane</keyword>
<keyword evidence="12" id="KW-0560">Oxidoreductase</keyword>
<dbReference type="Gene3D" id="3.10.120.10">
    <property type="entry name" value="Cytochrome b5-like heme/steroid binding domain"/>
    <property type="match status" value="1"/>
</dbReference>